<name>A0A183L8N3_9TREM</name>
<evidence type="ECO:0000313" key="1">
    <source>
        <dbReference type="EMBL" id="VDO41722.1"/>
    </source>
</evidence>
<dbReference type="Proteomes" id="UP000277204">
    <property type="component" value="Unassembled WGS sequence"/>
</dbReference>
<reference evidence="1 2" key="1">
    <citation type="submission" date="2018-11" db="EMBL/GenBank/DDBJ databases">
        <authorList>
            <consortium name="Pathogen Informatics"/>
        </authorList>
    </citation>
    <scope>NUCLEOTIDE SEQUENCE [LARGE SCALE GENOMIC DNA]</scope>
    <source>
        <strain evidence="1 2">Zambia</strain>
    </source>
</reference>
<gene>
    <name evidence="1" type="ORF">SMRZ_LOCUS158</name>
</gene>
<evidence type="ECO:0000313" key="2">
    <source>
        <dbReference type="Proteomes" id="UP000277204"/>
    </source>
</evidence>
<keyword evidence="2" id="KW-1185">Reference proteome</keyword>
<sequence>MWETGRSVRKATEMRRYNMAVFEINKTHWIQAGQKRLDGSEQQDLRKEETTMEDGWKKTKEALTSMYQKVLDSKQHHLNEWISIETLDRIKERKNKKSVINNSWTGAGKVRGTRTQDITIDARFQNPDSVRFGRAHSKLPHYESSLNVQLNGNRHYISTSFTNEEEFDGVDCKAGRKLL</sequence>
<protein>
    <submittedName>
        <fullName evidence="1">Uncharacterized protein</fullName>
    </submittedName>
</protein>
<dbReference type="AlphaFoldDB" id="A0A183L8N3"/>
<accession>A0A183L8N3</accession>
<proteinExistence type="predicted"/>
<organism evidence="1 2">
    <name type="scientific">Schistosoma margrebowiei</name>
    <dbReference type="NCBI Taxonomy" id="48269"/>
    <lineage>
        <taxon>Eukaryota</taxon>
        <taxon>Metazoa</taxon>
        <taxon>Spiralia</taxon>
        <taxon>Lophotrochozoa</taxon>
        <taxon>Platyhelminthes</taxon>
        <taxon>Trematoda</taxon>
        <taxon>Digenea</taxon>
        <taxon>Strigeidida</taxon>
        <taxon>Schistosomatoidea</taxon>
        <taxon>Schistosomatidae</taxon>
        <taxon>Schistosoma</taxon>
    </lineage>
</organism>
<dbReference type="EMBL" id="UZAI01000024">
    <property type="protein sequence ID" value="VDO41722.1"/>
    <property type="molecule type" value="Genomic_DNA"/>
</dbReference>